<feature type="non-terminal residue" evidence="1">
    <location>
        <position position="1"/>
    </location>
</feature>
<keyword evidence="2" id="KW-1185">Reference proteome</keyword>
<proteinExistence type="predicted"/>
<evidence type="ECO:0000313" key="1">
    <source>
        <dbReference type="EMBL" id="GMT30136.1"/>
    </source>
</evidence>
<dbReference type="Proteomes" id="UP001432322">
    <property type="component" value="Unassembled WGS sequence"/>
</dbReference>
<name>A0AAV5WCY7_9BILA</name>
<organism evidence="1 2">
    <name type="scientific">Pristionchus fissidentatus</name>
    <dbReference type="NCBI Taxonomy" id="1538716"/>
    <lineage>
        <taxon>Eukaryota</taxon>
        <taxon>Metazoa</taxon>
        <taxon>Ecdysozoa</taxon>
        <taxon>Nematoda</taxon>
        <taxon>Chromadorea</taxon>
        <taxon>Rhabditida</taxon>
        <taxon>Rhabditina</taxon>
        <taxon>Diplogasteromorpha</taxon>
        <taxon>Diplogasteroidea</taxon>
        <taxon>Neodiplogasteridae</taxon>
        <taxon>Pristionchus</taxon>
    </lineage>
</organism>
<feature type="non-terminal residue" evidence="1">
    <location>
        <position position="119"/>
    </location>
</feature>
<sequence length="119" mass="12556">SSYHFYLATTTVYLHHINMGYLHLFSLKFHSISMATSHPVSSVSAATAARAAIRGGGVLGAGGVGISSAVLASPSISSAVLTSSVDSGERPSLPRTLLVSWRRFSVDWTSAILREEPPL</sequence>
<comment type="caution">
    <text evidence="1">The sequence shown here is derived from an EMBL/GenBank/DDBJ whole genome shotgun (WGS) entry which is preliminary data.</text>
</comment>
<accession>A0AAV5WCY7</accession>
<reference evidence="1" key="1">
    <citation type="submission" date="2023-10" db="EMBL/GenBank/DDBJ databases">
        <title>Genome assembly of Pristionchus species.</title>
        <authorList>
            <person name="Yoshida K."/>
            <person name="Sommer R.J."/>
        </authorList>
    </citation>
    <scope>NUCLEOTIDE SEQUENCE</scope>
    <source>
        <strain evidence="1">RS5133</strain>
    </source>
</reference>
<evidence type="ECO:0000313" key="2">
    <source>
        <dbReference type="Proteomes" id="UP001432322"/>
    </source>
</evidence>
<gene>
    <name evidence="1" type="ORF">PFISCL1PPCAC_21433</name>
</gene>
<dbReference type="EMBL" id="BTSY01000005">
    <property type="protein sequence ID" value="GMT30136.1"/>
    <property type="molecule type" value="Genomic_DNA"/>
</dbReference>
<dbReference type="AlphaFoldDB" id="A0AAV5WCY7"/>
<protein>
    <submittedName>
        <fullName evidence="1">Uncharacterized protein</fullName>
    </submittedName>
</protein>